<reference evidence="2 3" key="1">
    <citation type="submission" date="2020-04" db="EMBL/GenBank/DDBJ databases">
        <authorList>
            <person name="Laetsch R D."/>
            <person name="Stevens L."/>
            <person name="Kumar S."/>
            <person name="Blaxter L. M."/>
        </authorList>
    </citation>
    <scope>NUCLEOTIDE SEQUENCE [LARGE SCALE GENOMIC DNA]</scope>
</reference>
<dbReference type="AlphaFoldDB" id="A0A8S1EQI6"/>
<feature type="region of interest" description="Disordered" evidence="1">
    <location>
        <begin position="13"/>
        <end position="32"/>
    </location>
</feature>
<accession>A0A8S1EQI6</accession>
<organism evidence="2 3">
    <name type="scientific">Caenorhabditis bovis</name>
    <dbReference type="NCBI Taxonomy" id="2654633"/>
    <lineage>
        <taxon>Eukaryota</taxon>
        <taxon>Metazoa</taxon>
        <taxon>Ecdysozoa</taxon>
        <taxon>Nematoda</taxon>
        <taxon>Chromadorea</taxon>
        <taxon>Rhabditida</taxon>
        <taxon>Rhabditina</taxon>
        <taxon>Rhabditomorpha</taxon>
        <taxon>Rhabditoidea</taxon>
        <taxon>Rhabditidae</taxon>
        <taxon>Peloderinae</taxon>
        <taxon>Caenorhabditis</taxon>
    </lineage>
</organism>
<evidence type="ECO:0000313" key="3">
    <source>
        <dbReference type="Proteomes" id="UP000494206"/>
    </source>
</evidence>
<dbReference type="Gene3D" id="3.30.40.10">
    <property type="entry name" value="Zinc/RING finger domain, C3HC4 (zinc finger)"/>
    <property type="match status" value="1"/>
</dbReference>
<sequence>MFGEWMTRMRSRFDGETRTQRRPTKSRDDASSLHRRDNIIRIRQHLWHRMQKSHDRHLVGSFDAESDENTGPCVLCGLRYGTVKTDVCTHDLVCKFCAYRMLDEGLFPSTKKVACLVCAKEIHRFYRLYRARFTVCSPSRKIGGADDEEVEEEEEETTTIEQLAYEFLERSRHSNFGHHHHHHHVNRGE</sequence>
<protein>
    <recommendedName>
        <fullName evidence="4">RING-type domain-containing protein</fullName>
    </recommendedName>
</protein>
<gene>
    <name evidence="2" type="ORF">CBOVIS_LOCUS4486</name>
</gene>
<dbReference type="EMBL" id="CADEPM010000003">
    <property type="protein sequence ID" value="CAB3401790.1"/>
    <property type="molecule type" value="Genomic_DNA"/>
</dbReference>
<comment type="caution">
    <text evidence="2">The sequence shown here is derived from an EMBL/GenBank/DDBJ whole genome shotgun (WGS) entry which is preliminary data.</text>
</comment>
<evidence type="ECO:0000313" key="2">
    <source>
        <dbReference type="EMBL" id="CAB3401790.1"/>
    </source>
</evidence>
<dbReference type="Proteomes" id="UP000494206">
    <property type="component" value="Unassembled WGS sequence"/>
</dbReference>
<dbReference type="InterPro" id="IPR013083">
    <property type="entry name" value="Znf_RING/FYVE/PHD"/>
</dbReference>
<evidence type="ECO:0008006" key="4">
    <source>
        <dbReference type="Google" id="ProtNLM"/>
    </source>
</evidence>
<proteinExistence type="predicted"/>
<keyword evidence="3" id="KW-1185">Reference proteome</keyword>
<evidence type="ECO:0000256" key="1">
    <source>
        <dbReference type="SAM" id="MobiDB-lite"/>
    </source>
</evidence>
<name>A0A8S1EQI6_9PELO</name>